<feature type="region of interest" description="Disordered" evidence="1">
    <location>
        <begin position="27"/>
        <end position="116"/>
    </location>
</feature>
<name>A0A0H5RAK2_9EUKA</name>
<organism evidence="2">
    <name type="scientific">Spongospora subterranea</name>
    <dbReference type="NCBI Taxonomy" id="70186"/>
    <lineage>
        <taxon>Eukaryota</taxon>
        <taxon>Sar</taxon>
        <taxon>Rhizaria</taxon>
        <taxon>Endomyxa</taxon>
        <taxon>Phytomyxea</taxon>
        <taxon>Plasmodiophorida</taxon>
        <taxon>Plasmodiophoridae</taxon>
        <taxon>Spongospora</taxon>
    </lineage>
</organism>
<evidence type="ECO:0000313" key="2">
    <source>
        <dbReference type="EMBL" id="CRZ10801.1"/>
    </source>
</evidence>
<dbReference type="EMBL" id="HACM01010359">
    <property type="protein sequence ID" value="CRZ10801.1"/>
    <property type="molecule type" value="Transcribed_RNA"/>
</dbReference>
<feature type="compositionally biased region" description="Basic and acidic residues" evidence="1">
    <location>
        <begin position="47"/>
        <end position="67"/>
    </location>
</feature>
<feature type="compositionally biased region" description="Basic residues" evidence="1">
    <location>
        <begin position="81"/>
        <end position="101"/>
    </location>
</feature>
<feature type="non-terminal residue" evidence="2">
    <location>
        <position position="1"/>
    </location>
</feature>
<evidence type="ECO:0000256" key="1">
    <source>
        <dbReference type="SAM" id="MobiDB-lite"/>
    </source>
</evidence>
<feature type="region of interest" description="Disordered" evidence="1">
    <location>
        <begin position="1"/>
        <end position="20"/>
    </location>
</feature>
<proteinExistence type="predicted"/>
<protein>
    <submittedName>
        <fullName evidence="2">Uncharacterized protein</fullName>
    </submittedName>
</protein>
<sequence length="180" mass="21059">RKSLIKPGAKIMADDQRGSSHRLLRGAIRQTDVHNRHLEQSQMWRAYEMDRKRSRRGRTDRSHSPDSKRKRHTSRSPTMQSHRRHRTKKSEKLKKPRKKHQSSVNSINFEEERKRHELQRLRDKIVRPADESSLADRVATHFAAVYPSGRLIPLASSTTANDAWSNDAFLAMHKLADTKR</sequence>
<dbReference type="AlphaFoldDB" id="A0A0H5RAK2"/>
<reference evidence="2" key="1">
    <citation type="submission" date="2015-04" db="EMBL/GenBank/DDBJ databases">
        <title>The genome sequence of the plant pathogenic Rhizarian Plasmodiophora brassicae reveals insights in its biotrophic life cycle and the origin of chitin synthesis.</title>
        <authorList>
            <person name="Schwelm A."/>
            <person name="Fogelqvist J."/>
            <person name="Knaust A."/>
            <person name="Julke S."/>
            <person name="Lilja T."/>
            <person name="Dhandapani V."/>
            <person name="Bonilla-Rosso G."/>
            <person name="Karlsson M."/>
            <person name="Shevchenko A."/>
            <person name="Choi S.R."/>
            <person name="Kim H.G."/>
            <person name="Park J.Y."/>
            <person name="Lim Y.P."/>
            <person name="Ludwig-Muller J."/>
            <person name="Dixelius C."/>
        </authorList>
    </citation>
    <scope>NUCLEOTIDE SEQUENCE</scope>
    <source>
        <tissue evidence="2">Potato root galls</tissue>
    </source>
</reference>
<accession>A0A0H5RAK2</accession>